<feature type="region of interest" description="Disordered" evidence="1">
    <location>
        <begin position="1"/>
        <end position="60"/>
    </location>
</feature>
<protein>
    <submittedName>
        <fullName evidence="2">Uncharacterized protein</fullName>
    </submittedName>
</protein>
<organism evidence="2 3">
    <name type="scientific">Prorocentrum cordatum</name>
    <dbReference type="NCBI Taxonomy" id="2364126"/>
    <lineage>
        <taxon>Eukaryota</taxon>
        <taxon>Sar</taxon>
        <taxon>Alveolata</taxon>
        <taxon>Dinophyceae</taxon>
        <taxon>Prorocentrales</taxon>
        <taxon>Prorocentraceae</taxon>
        <taxon>Prorocentrum</taxon>
    </lineage>
</organism>
<feature type="compositionally biased region" description="Acidic residues" evidence="1">
    <location>
        <begin position="34"/>
        <end position="44"/>
    </location>
</feature>
<dbReference type="Proteomes" id="UP001189429">
    <property type="component" value="Unassembled WGS sequence"/>
</dbReference>
<sequence>MQAARPSGPSKPGPASRPASSSDGPEARRGPPEKEEEEEEEEEGKEAVVPLRPQPHRSQIIPWRSHTLCVAGTRCKHSKCHAREEGQSGPDSVPFGRRFGAKRRG</sequence>
<reference evidence="2" key="1">
    <citation type="submission" date="2023-10" db="EMBL/GenBank/DDBJ databases">
        <authorList>
            <person name="Chen Y."/>
            <person name="Shah S."/>
            <person name="Dougan E. K."/>
            <person name="Thang M."/>
            <person name="Chan C."/>
        </authorList>
    </citation>
    <scope>NUCLEOTIDE SEQUENCE [LARGE SCALE GENOMIC DNA]</scope>
</reference>
<accession>A0ABN9VBQ3</accession>
<evidence type="ECO:0000313" key="2">
    <source>
        <dbReference type="EMBL" id="CAK0869347.1"/>
    </source>
</evidence>
<evidence type="ECO:0000256" key="1">
    <source>
        <dbReference type="SAM" id="MobiDB-lite"/>
    </source>
</evidence>
<feature type="region of interest" description="Disordered" evidence="1">
    <location>
        <begin position="81"/>
        <end position="105"/>
    </location>
</feature>
<proteinExistence type="predicted"/>
<name>A0ABN9VBQ3_9DINO</name>
<gene>
    <name evidence="2" type="ORF">PCOR1329_LOCUS55740</name>
</gene>
<keyword evidence="3" id="KW-1185">Reference proteome</keyword>
<dbReference type="EMBL" id="CAUYUJ010016842">
    <property type="protein sequence ID" value="CAK0869347.1"/>
    <property type="molecule type" value="Genomic_DNA"/>
</dbReference>
<comment type="caution">
    <text evidence="2">The sequence shown here is derived from an EMBL/GenBank/DDBJ whole genome shotgun (WGS) entry which is preliminary data.</text>
</comment>
<evidence type="ECO:0000313" key="3">
    <source>
        <dbReference type="Proteomes" id="UP001189429"/>
    </source>
</evidence>